<dbReference type="KEGG" id="lao:AOX59_17315"/>
<dbReference type="SUPFAM" id="SSF53720">
    <property type="entry name" value="ALDH-like"/>
    <property type="match status" value="1"/>
</dbReference>
<evidence type="ECO:0000259" key="5">
    <source>
        <dbReference type="Pfam" id="PF00171"/>
    </source>
</evidence>
<dbReference type="CDD" id="cd07109">
    <property type="entry name" value="ALDH_AAS00426"/>
    <property type="match status" value="1"/>
</dbReference>
<dbReference type="EMBL" id="CP013862">
    <property type="protein sequence ID" value="ALX50179.1"/>
    <property type="molecule type" value="Genomic_DNA"/>
</dbReference>
<proteinExistence type="inferred from homology"/>
<dbReference type="Gene3D" id="3.40.605.10">
    <property type="entry name" value="Aldehyde Dehydrogenase, Chain A, domain 1"/>
    <property type="match status" value="1"/>
</dbReference>
<accession>A0A0U4FBI3</accession>
<evidence type="ECO:0000256" key="4">
    <source>
        <dbReference type="RuleBase" id="RU003345"/>
    </source>
</evidence>
<dbReference type="OrthoDB" id="9762913at2"/>
<organism evidence="6 7">
    <name type="scientific">Lentibacillus amyloliquefaciens</name>
    <dbReference type="NCBI Taxonomy" id="1472767"/>
    <lineage>
        <taxon>Bacteria</taxon>
        <taxon>Bacillati</taxon>
        <taxon>Bacillota</taxon>
        <taxon>Bacilli</taxon>
        <taxon>Bacillales</taxon>
        <taxon>Bacillaceae</taxon>
        <taxon>Lentibacillus</taxon>
    </lineage>
</organism>
<evidence type="ECO:0000256" key="2">
    <source>
        <dbReference type="ARBA" id="ARBA00023002"/>
    </source>
</evidence>
<protein>
    <submittedName>
        <fullName evidence="6">Aldehyde dehydrogenase</fullName>
    </submittedName>
</protein>
<dbReference type="InterPro" id="IPR016161">
    <property type="entry name" value="Ald_DH/histidinol_DH"/>
</dbReference>
<reference evidence="6 7" key="1">
    <citation type="submission" date="2016-01" db="EMBL/GenBank/DDBJ databases">
        <title>Complete genome sequence of strain Lentibacillus amyloliquefaciens LAM0015T isolated from saline sediment.</title>
        <authorList>
            <person name="Wang J.-L."/>
            <person name="He M.-X."/>
        </authorList>
    </citation>
    <scope>NUCLEOTIDE SEQUENCE [LARGE SCALE GENOMIC DNA]</scope>
    <source>
        <strain evidence="6 7">LAM0015</strain>
    </source>
</reference>
<gene>
    <name evidence="6" type="ORF">AOX59_17315</name>
</gene>
<name>A0A0U4FBI3_9BACI</name>
<feature type="active site" evidence="3">
    <location>
        <position position="249"/>
    </location>
</feature>
<dbReference type="RefSeq" id="WP_068447414.1">
    <property type="nucleotide sequence ID" value="NZ_CP013862.1"/>
</dbReference>
<dbReference type="FunFam" id="3.40.309.10:FF:000012">
    <property type="entry name" value="Betaine aldehyde dehydrogenase"/>
    <property type="match status" value="1"/>
</dbReference>
<evidence type="ECO:0000313" key="6">
    <source>
        <dbReference type="EMBL" id="ALX50179.1"/>
    </source>
</evidence>
<feature type="domain" description="Aldehyde dehydrogenase" evidence="5">
    <location>
        <begin position="12"/>
        <end position="475"/>
    </location>
</feature>
<dbReference type="STRING" id="1472767.AOX59_17315"/>
<dbReference type="Pfam" id="PF00171">
    <property type="entry name" value="Aldedh"/>
    <property type="match status" value="1"/>
</dbReference>
<keyword evidence="2 4" id="KW-0560">Oxidoreductase</keyword>
<sequence length="480" mass="52597">MEALKMYINGKWEDGHDKGTINVNNPSTGETMTTIPRGKEDDVDRAVKAAKDTFRSAEWRRVKPFERGRILFGVAAQIKENRDELARLESMDVGKPLTQGYADIDAAIRYFEFYGGAADKVMGDTIPIEDGLIDYVIREPIGVTAHIVPWNYPIQILSRSVAAAIAMGNTVVVKSAEDTPLTATKIAEYFDQTSLPKGVFNHVTGYGYEAGATLSSHPLINHLTFTGSVGTGTAVANAATSNVVPVTLELGGKSPNIVFSDCDIDKAVEGVVKAIIQNAGQTCSAGSRLLIEESFKETFLDKLVDRFKTLSVGPALDDHDLGPILNQKQFDRIMEFISLAERESTVLTGGRRVTYEHYENACYLEPTVIDNLPLDSKAAQEEIFGPVLSVFTFKDEEEAIEMANSTDYGLVTGIWTRDINKAHLLMSRIDSGQVFINNYGAGGGVQMPFGGYKKSGFGREKGWIALYNYTQVKNVAIKFD</sequence>
<evidence type="ECO:0000313" key="7">
    <source>
        <dbReference type="Proteomes" id="UP000050331"/>
    </source>
</evidence>
<comment type="similarity">
    <text evidence="1 4">Belongs to the aldehyde dehydrogenase family.</text>
</comment>
<dbReference type="Proteomes" id="UP000050331">
    <property type="component" value="Chromosome"/>
</dbReference>
<dbReference type="PROSITE" id="PS00687">
    <property type="entry name" value="ALDEHYDE_DEHYDR_GLU"/>
    <property type="match status" value="1"/>
</dbReference>
<dbReference type="AlphaFoldDB" id="A0A0U4FBI3"/>
<dbReference type="InterPro" id="IPR015590">
    <property type="entry name" value="Aldehyde_DH_dom"/>
</dbReference>
<evidence type="ECO:0000256" key="3">
    <source>
        <dbReference type="PROSITE-ProRule" id="PRU10007"/>
    </source>
</evidence>
<dbReference type="InterPro" id="IPR016162">
    <property type="entry name" value="Ald_DH_N"/>
</dbReference>
<dbReference type="InterPro" id="IPR029510">
    <property type="entry name" value="Ald_DH_CS_GLU"/>
</dbReference>
<dbReference type="GO" id="GO:0016620">
    <property type="term" value="F:oxidoreductase activity, acting on the aldehyde or oxo group of donors, NAD or NADP as acceptor"/>
    <property type="evidence" value="ECO:0007669"/>
    <property type="project" value="InterPro"/>
</dbReference>
<evidence type="ECO:0000256" key="1">
    <source>
        <dbReference type="ARBA" id="ARBA00009986"/>
    </source>
</evidence>
<dbReference type="Gene3D" id="3.40.309.10">
    <property type="entry name" value="Aldehyde Dehydrogenase, Chain A, domain 2"/>
    <property type="match status" value="1"/>
</dbReference>
<dbReference type="PANTHER" id="PTHR11699">
    <property type="entry name" value="ALDEHYDE DEHYDROGENASE-RELATED"/>
    <property type="match status" value="1"/>
</dbReference>
<dbReference type="InterPro" id="IPR016163">
    <property type="entry name" value="Ald_DH_C"/>
</dbReference>
<dbReference type="FunFam" id="3.40.605.10:FF:000007">
    <property type="entry name" value="NAD/NADP-dependent betaine aldehyde dehydrogenase"/>
    <property type="match status" value="1"/>
</dbReference>
<keyword evidence="7" id="KW-1185">Reference proteome</keyword>